<evidence type="ECO:0000313" key="3">
    <source>
        <dbReference type="EMBL" id="KAL2291669.1"/>
    </source>
</evidence>
<feature type="transmembrane region" description="Helical" evidence="2">
    <location>
        <begin position="366"/>
        <end position="387"/>
    </location>
</feature>
<sequence>MAEEDYEIDVYGDAQDGGQEQQHAGAEDYGDNTHMDGAPESGDADHEAQNGNGNDNGHGEQSNDQSASSSSAPQQGVKRKSELDDRPVDTHATAALLISELQWWNTEDEVRNWVFDADCEDELKEITFSEHKVNGKSKGQAYVELASNQAATATKRHIESSLSSDENGSGPQQRRTTVSYHAPGNNPFKTLPKDAPQRARDNAGRGAPAGPGNFNNAGPANNFQAGGGGGGGFQGGFRGRGGYNRGGMRGGFNPNYGSNMGAFNNNNNMGGGFNNPMGGGGFGGAGFNRGGGMNRGAPGMGAMRGGRGGMMGGPGMNGMGMGGMPNMGMGGIPNMGMNMMGGMGMYPHVAAFLFSMRLRLHVRGAALGSCGDLALCFVLGFCTRLFRACFCSLLSRVFALLLFLHYSAPCLVLCCN</sequence>
<feature type="transmembrane region" description="Helical" evidence="2">
    <location>
        <begin position="393"/>
        <end position="415"/>
    </location>
</feature>
<feature type="compositionally biased region" description="Low complexity" evidence="1">
    <location>
        <begin position="62"/>
        <end position="75"/>
    </location>
</feature>
<dbReference type="SUPFAM" id="SSF54928">
    <property type="entry name" value="RNA-binding domain, RBD"/>
    <property type="match status" value="1"/>
</dbReference>
<accession>A0ABR4FAI4</accession>
<dbReference type="EMBL" id="JBAWTH010000005">
    <property type="protein sequence ID" value="KAL2291670.1"/>
    <property type="molecule type" value="Genomic_DNA"/>
</dbReference>
<dbReference type="InterPro" id="IPR035979">
    <property type="entry name" value="RBD_domain_sf"/>
</dbReference>
<feature type="region of interest" description="Disordered" evidence="1">
    <location>
        <begin position="153"/>
        <end position="233"/>
    </location>
</feature>
<feature type="compositionally biased region" description="Polar residues" evidence="1">
    <location>
        <begin position="160"/>
        <end position="179"/>
    </location>
</feature>
<evidence type="ECO:0008006" key="5">
    <source>
        <dbReference type="Google" id="ProtNLM"/>
    </source>
</evidence>
<feature type="compositionally biased region" description="Low complexity" evidence="1">
    <location>
        <begin position="204"/>
        <end position="224"/>
    </location>
</feature>
<keyword evidence="2" id="KW-0472">Membrane</keyword>
<gene>
    <name evidence="3" type="ORF">FJTKL_11886</name>
</gene>
<comment type="caution">
    <text evidence="3">The sequence shown here is derived from an EMBL/GenBank/DDBJ whole genome shotgun (WGS) entry which is preliminary data.</text>
</comment>
<proteinExistence type="predicted"/>
<keyword evidence="2" id="KW-1133">Transmembrane helix</keyword>
<organism evidence="3 4">
    <name type="scientific">Diaporthe vaccinii</name>
    <dbReference type="NCBI Taxonomy" id="105482"/>
    <lineage>
        <taxon>Eukaryota</taxon>
        <taxon>Fungi</taxon>
        <taxon>Dikarya</taxon>
        <taxon>Ascomycota</taxon>
        <taxon>Pezizomycotina</taxon>
        <taxon>Sordariomycetes</taxon>
        <taxon>Sordariomycetidae</taxon>
        <taxon>Diaporthales</taxon>
        <taxon>Diaporthaceae</taxon>
        <taxon>Diaporthe</taxon>
        <taxon>Diaporthe eres species complex</taxon>
    </lineage>
</organism>
<dbReference type="Gene3D" id="3.30.70.330">
    <property type="match status" value="1"/>
</dbReference>
<feature type="region of interest" description="Disordered" evidence="1">
    <location>
        <begin position="1"/>
        <end position="87"/>
    </location>
</feature>
<evidence type="ECO:0000256" key="1">
    <source>
        <dbReference type="SAM" id="MobiDB-lite"/>
    </source>
</evidence>
<dbReference type="Proteomes" id="UP001600888">
    <property type="component" value="Unassembled WGS sequence"/>
</dbReference>
<evidence type="ECO:0000313" key="4">
    <source>
        <dbReference type="Proteomes" id="UP001600888"/>
    </source>
</evidence>
<evidence type="ECO:0000256" key="2">
    <source>
        <dbReference type="SAM" id="Phobius"/>
    </source>
</evidence>
<protein>
    <recommendedName>
        <fullName evidence="5">RRM domain-containing protein</fullName>
    </recommendedName>
</protein>
<feature type="transmembrane region" description="Helical" evidence="2">
    <location>
        <begin position="335"/>
        <end position="354"/>
    </location>
</feature>
<dbReference type="PANTHER" id="PTHR23204">
    <property type="entry name" value="CLEAVAGE AND POLYADENYLATION SPECIFIC FACTOR"/>
    <property type="match status" value="1"/>
</dbReference>
<feature type="compositionally biased region" description="Basic and acidic residues" evidence="1">
    <location>
        <begin position="191"/>
        <end position="203"/>
    </location>
</feature>
<dbReference type="EMBL" id="JBAWTH010000005">
    <property type="protein sequence ID" value="KAL2291669.1"/>
    <property type="molecule type" value="Genomic_DNA"/>
</dbReference>
<reference evidence="3 4" key="1">
    <citation type="submission" date="2024-03" db="EMBL/GenBank/DDBJ databases">
        <title>A high-quality draft genome sequence of Diaporthe vaccinii, a causative agent of upright dieback and viscid rot disease in cranberry plants.</title>
        <authorList>
            <person name="Sarrasin M."/>
            <person name="Lang B.F."/>
            <person name="Burger G."/>
        </authorList>
    </citation>
    <scope>NUCLEOTIDE SEQUENCE [LARGE SCALE GENOMIC DNA]</scope>
    <source>
        <strain evidence="3 4">IS7</strain>
    </source>
</reference>
<dbReference type="InterPro" id="IPR034772">
    <property type="entry name" value="CPSF6/7"/>
</dbReference>
<keyword evidence="2" id="KW-0812">Transmembrane</keyword>
<keyword evidence="4" id="KW-1185">Reference proteome</keyword>
<feature type="compositionally biased region" description="Acidic residues" evidence="1">
    <location>
        <begin position="1"/>
        <end position="10"/>
    </location>
</feature>
<dbReference type="InterPro" id="IPR012677">
    <property type="entry name" value="Nucleotide-bd_a/b_plait_sf"/>
</dbReference>
<name>A0ABR4FAI4_9PEZI</name>